<name>A0A7X9IJ20_9DELT</name>
<dbReference type="EMBL" id="JAAZON010000130">
    <property type="protein sequence ID" value="NMC62185.1"/>
    <property type="molecule type" value="Genomic_DNA"/>
</dbReference>
<organism evidence="1 2">
    <name type="scientific">SAR324 cluster bacterium</name>
    <dbReference type="NCBI Taxonomy" id="2024889"/>
    <lineage>
        <taxon>Bacteria</taxon>
        <taxon>Deltaproteobacteria</taxon>
        <taxon>SAR324 cluster</taxon>
    </lineage>
</organism>
<accession>A0A7X9IJ20</accession>
<comment type="caution">
    <text evidence="1">The sequence shown here is derived from an EMBL/GenBank/DDBJ whole genome shotgun (WGS) entry which is preliminary data.</text>
</comment>
<reference evidence="1 2" key="1">
    <citation type="journal article" date="2020" name="Biotechnol. Biofuels">
        <title>New insights from the biogas microbiome by comprehensive genome-resolved metagenomics of nearly 1600 species originating from multiple anaerobic digesters.</title>
        <authorList>
            <person name="Campanaro S."/>
            <person name="Treu L."/>
            <person name="Rodriguez-R L.M."/>
            <person name="Kovalovszki A."/>
            <person name="Ziels R.M."/>
            <person name="Maus I."/>
            <person name="Zhu X."/>
            <person name="Kougias P.G."/>
            <person name="Basile A."/>
            <person name="Luo G."/>
            <person name="Schluter A."/>
            <person name="Konstantinidis K.T."/>
            <person name="Angelidaki I."/>
        </authorList>
    </citation>
    <scope>NUCLEOTIDE SEQUENCE [LARGE SCALE GENOMIC DNA]</scope>
    <source>
        <strain evidence="1">AS27yjCOA_65</strain>
    </source>
</reference>
<evidence type="ECO:0000313" key="2">
    <source>
        <dbReference type="Proteomes" id="UP000524246"/>
    </source>
</evidence>
<proteinExistence type="predicted"/>
<dbReference type="Proteomes" id="UP000524246">
    <property type="component" value="Unassembled WGS sequence"/>
</dbReference>
<protein>
    <submittedName>
        <fullName evidence="1">Uncharacterized protein</fullName>
    </submittedName>
</protein>
<dbReference type="AlphaFoldDB" id="A0A7X9IJ20"/>
<sequence length="66" mass="7600">MKGKSGRARKIDIEGFKGEYVSLILEPALAGECHWTGIKFHGHLKKEYQEELGYSMLLRYLSERVT</sequence>
<gene>
    <name evidence="1" type="ORF">GYA55_03370</name>
</gene>
<evidence type="ECO:0000313" key="1">
    <source>
        <dbReference type="EMBL" id="NMC62185.1"/>
    </source>
</evidence>